<keyword evidence="7" id="KW-1005">Bacterial flagellum biogenesis</keyword>
<evidence type="ECO:0000313" key="12">
    <source>
        <dbReference type="EMBL" id="RDH43576.1"/>
    </source>
</evidence>
<reference evidence="12 13" key="1">
    <citation type="submission" date="2017-04" db="EMBL/GenBank/DDBJ databases">
        <title>Draft genome sequence of Zooshikella ganghwensis VG4 isolated from Red Sea sediments.</title>
        <authorList>
            <person name="Rehman Z."/>
            <person name="Alam I."/>
            <person name="Kamau A."/>
            <person name="Bajic V."/>
            <person name="Leiknes T."/>
        </authorList>
    </citation>
    <scope>NUCLEOTIDE SEQUENCE [LARGE SCALE GENOMIC DNA]</scope>
    <source>
        <strain evidence="12 13">VG4</strain>
    </source>
</reference>
<name>A0A4P9VLB0_9GAMM</name>
<keyword evidence="12" id="KW-0966">Cell projection</keyword>
<dbReference type="Pfam" id="PF02108">
    <property type="entry name" value="FliH"/>
    <property type="match status" value="1"/>
</dbReference>
<keyword evidence="6" id="KW-0963">Cytoplasm</keyword>
<evidence type="ECO:0000256" key="2">
    <source>
        <dbReference type="ARBA" id="ARBA00004496"/>
    </source>
</evidence>
<feature type="region of interest" description="Disordered" evidence="10">
    <location>
        <begin position="32"/>
        <end position="92"/>
    </location>
</feature>
<feature type="region of interest" description="Disordered" evidence="10">
    <location>
        <begin position="340"/>
        <end position="396"/>
    </location>
</feature>
<keyword evidence="9" id="KW-1006">Bacterial flagellum protein export</keyword>
<evidence type="ECO:0000256" key="10">
    <source>
        <dbReference type="SAM" id="MobiDB-lite"/>
    </source>
</evidence>
<dbReference type="GO" id="GO:0015031">
    <property type="term" value="P:protein transport"/>
    <property type="evidence" value="ECO:0007669"/>
    <property type="project" value="UniProtKB-KW"/>
</dbReference>
<evidence type="ECO:0000256" key="6">
    <source>
        <dbReference type="ARBA" id="ARBA00022490"/>
    </source>
</evidence>
<dbReference type="EMBL" id="NDXW01000001">
    <property type="protein sequence ID" value="RDH43576.1"/>
    <property type="molecule type" value="Genomic_DNA"/>
</dbReference>
<dbReference type="SUPFAM" id="SSF160527">
    <property type="entry name" value="V-type ATPase subunit E-like"/>
    <property type="match status" value="1"/>
</dbReference>
<evidence type="ECO:0000256" key="8">
    <source>
        <dbReference type="ARBA" id="ARBA00022927"/>
    </source>
</evidence>
<keyword evidence="5" id="KW-0813">Transport</keyword>
<evidence type="ECO:0000256" key="7">
    <source>
        <dbReference type="ARBA" id="ARBA00022795"/>
    </source>
</evidence>
<dbReference type="PANTHER" id="PTHR34982">
    <property type="entry name" value="YOP PROTEINS TRANSLOCATION PROTEIN L"/>
    <property type="match status" value="1"/>
</dbReference>
<sequence>MPKSQETSIIRGEAAKAFQKLGLPSLAGAKHLVRSQSQNDNKGQHYIPKESVKYVPRSPTSSAKPSPAPTTESLSPATRAQPASPAHSPHHERRAELLNTEHDDVKVAGSETPAFSASAPVAMSGGGGHSALTVEALLDALDKAREKGYQDGFALGQQEGKTAGIAEGQKQGYEEGYQKGIQEGQQAGRQAIQGELQQIEQQLASVLDGLFQPLAEQDEQLTKAMVDMVMQIARNVIHRELHADSSQITMLVKEAMRMLPAGGQSIRVYLHPQDLGYIRDLQQQLQATWQLLPDEQLLPGGCRVETSHSIVDASVASRLAHYVDALAEQHLHVHAVSLEQMHHQAPSDKAPSASSSTTESAKPTTSEQVQTSAPDKTNSASANKGSLDDSQTSGAD</sequence>
<dbReference type="PANTHER" id="PTHR34982:SF1">
    <property type="entry name" value="FLAGELLAR ASSEMBLY PROTEIN FLIH"/>
    <property type="match status" value="1"/>
</dbReference>
<keyword evidence="13" id="KW-1185">Reference proteome</keyword>
<dbReference type="GO" id="GO:0071973">
    <property type="term" value="P:bacterial-type flagellum-dependent cell motility"/>
    <property type="evidence" value="ECO:0007669"/>
    <property type="project" value="InterPro"/>
</dbReference>
<evidence type="ECO:0000256" key="9">
    <source>
        <dbReference type="ARBA" id="ARBA00023225"/>
    </source>
</evidence>
<evidence type="ECO:0000256" key="1">
    <source>
        <dbReference type="ARBA" id="ARBA00003041"/>
    </source>
</evidence>
<dbReference type="GO" id="GO:0003774">
    <property type="term" value="F:cytoskeletal motor activity"/>
    <property type="evidence" value="ECO:0007669"/>
    <property type="project" value="InterPro"/>
</dbReference>
<evidence type="ECO:0000256" key="3">
    <source>
        <dbReference type="ARBA" id="ARBA00006602"/>
    </source>
</evidence>
<evidence type="ECO:0000313" key="13">
    <source>
        <dbReference type="Proteomes" id="UP000257039"/>
    </source>
</evidence>
<dbReference type="Proteomes" id="UP000257039">
    <property type="component" value="Unassembled WGS sequence"/>
</dbReference>
<keyword evidence="12" id="KW-0282">Flagellum</keyword>
<dbReference type="GO" id="GO:0009288">
    <property type="term" value="C:bacterial-type flagellum"/>
    <property type="evidence" value="ECO:0007669"/>
    <property type="project" value="InterPro"/>
</dbReference>
<proteinExistence type="inferred from homology"/>
<feature type="compositionally biased region" description="Low complexity" evidence="10">
    <location>
        <begin position="347"/>
        <end position="367"/>
    </location>
</feature>
<dbReference type="InterPro" id="IPR000563">
    <property type="entry name" value="Flag_FliH"/>
</dbReference>
<evidence type="ECO:0000256" key="4">
    <source>
        <dbReference type="ARBA" id="ARBA00016507"/>
    </source>
</evidence>
<accession>A0A4P9VLB0</accession>
<feature type="compositionally biased region" description="Low complexity" evidence="10">
    <location>
        <begin position="56"/>
        <end position="73"/>
    </location>
</feature>
<feature type="compositionally biased region" description="Polar residues" evidence="10">
    <location>
        <begin position="368"/>
        <end position="396"/>
    </location>
</feature>
<comment type="similarity">
    <text evidence="3">Belongs to the FliH family.</text>
</comment>
<comment type="caution">
    <text evidence="12">The sequence shown here is derived from an EMBL/GenBank/DDBJ whole genome shotgun (WGS) entry which is preliminary data.</text>
</comment>
<organism evidence="12 13">
    <name type="scientific">Zooshikella ganghwensis</name>
    <dbReference type="NCBI Taxonomy" id="202772"/>
    <lineage>
        <taxon>Bacteria</taxon>
        <taxon>Pseudomonadati</taxon>
        <taxon>Pseudomonadota</taxon>
        <taxon>Gammaproteobacteria</taxon>
        <taxon>Oceanospirillales</taxon>
        <taxon>Zooshikellaceae</taxon>
        <taxon>Zooshikella</taxon>
    </lineage>
</organism>
<keyword evidence="12" id="KW-0969">Cilium</keyword>
<dbReference type="AlphaFoldDB" id="A0A4P9VLB0"/>
<dbReference type="GO" id="GO:0044781">
    <property type="term" value="P:bacterial-type flagellum organization"/>
    <property type="evidence" value="ECO:0007669"/>
    <property type="project" value="UniProtKB-KW"/>
</dbReference>
<evidence type="ECO:0000256" key="5">
    <source>
        <dbReference type="ARBA" id="ARBA00022448"/>
    </source>
</evidence>
<dbReference type="InterPro" id="IPR018035">
    <property type="entry name" value="Flagellar_FliH/T3SS_HrpE"/>
</dbReference>
<comment type="subcellular location">
    <subcellularLocation>
        <location evidence="2">Cytoplasm</location>
    </subcellularLocation>
</comment>
<comment type="function">
    <text evidence="1">Needed for flagellar regrowth and assembly.</text>
</comment>
<feature type="domain" description="Flagellar assembly protein FliH/Type III secretion system HrpE" evidence="11">
    <location>
        <begin position="198"/>
        <end position="321"/>
    </location>
</feature>
<dbReference type="GO" id="GO:0005829">
    <property type="term" value="C:cytosol"/>
    <property type="evidence" value="ECO:0007669"/>
    <property type="project" value="TreeGrafter"/>
</dbReference>
<keyword evidence="8" id="KW-0653">Protein transport</keyword>
<protein>
    <recommendedName>
        <fullName evidence="4">Flagellar assembly protein FliH</fullName>
    </recommendedName>
</protein>
<dbReference type="PRINTS" id="PR01003">
    <property type="entry name" value="FLGFLIH"/>
</dbReference>
<dbReference type="RefSeq" id="WP_094786882.1">
    <property type="nucleotide sequence ID" value="NZ_NDXW01000001.1"/>
</dbReference>
<evidence type="ECO:0000259" key="11">
    <source>
        <dbReference type="Pfam" id="PF02108"/>
    </source>
</evidence>
<dbReference type="InterPro" id="IPR051472">
    <property type="entry name" value="T3SS_Stator/FliH"/>
</dbReference>
<gene>
    <name evidence="12" type="ORF">B9G39_09045</name>
</gene>